<evidence type="ECO:0000313" key="3">
    <source>
        <dbReference type="Proteomes" id="UP000002009"/>
    </source>
</evidence>
<protein>
    <submittedName>
        <fullName evidence="2">Uncharacterized protein</fullName>
    </submittedName>
</protein>
<keyword evidence="1" id="KW-0732">Signal</keyword>
<dbReference type="FunCoup" id="C1E319">
    <property type="interactions" value="414"/>
</dbReference>
<dbReference type="STRING" id="296587.C1E319"/>
<feature type="non-terminal residue" evidence="2">
    <location>
        <position position="173"/>
    </location>
</feature>
<dbReference type="EMBL" id="CP001324">
    <property type="protein sequence ID" value="ACO62440.1"/>
    <property type="molecule type" value="Genomic_DNA"/>
</dbReference>
<dbReference type="eggNOG" id="ENOG502QUIF">
    <property type="taxonomic scope" value="Eukaryota"/>
</dbReference>
<dbReference type="OMA" id="GQRTHWH"/>
<keyword evidence="3" id="KW-1185">Reference proteome</keyword>
<sequence length="173" mass="19679">SVYLLAALLAATGFELATADYHHGDLVPTARRAQFHGQRTHWHDLTARHCPKFGEDHAVAVPIPKPTSWREDDEYKISLSFEGDRHLTGWLLRGDEDPGVVPMLDIEITHGRGEIRAVKADTVAVGRKYLKTHRSLVEEFHNHTVWPKHLLVRYRWTEKTDVDAKFSSTVLLG</sequence>
<dbReference type="GeneID" id="8241947"/>
<dbReference type="RefSeq" id="XP_002501182.1">
    <property type="nucleotide sequence ID" value="XM_002501136.1"/>
</dbReference>
<feature type="signal peptide" evidence="1">
    <location>
        <begin position="1"/>
        <end position="19"/>
    </location>
</feature>
<organism evidence="2 3">
    <name type="scientific">Micromonas commoda (strain RCC299 / NOUM17 / CCMP2709)</name>
    <name type="common">Picoplanktonic green alga</name>
    <dbReference type="NCBI Taxonomy" id="296587"/>
    <lineage>
        <taxon>Eukaryota</taxon>
        <taxon>Viridiplantae</taxon>
        <taxon>Chlorophyta</taxon>
        <taxon>Mamiellophyceae</taxon>
        <taxon>Mamiellales</taxon>
        <taxon>Mamiellaceae</taxon>
        <taxon>Micromonas</taxon>
    </lineage>
</organism>
<gene>
    <name evidence="2" type="ORF">MICPUN_72466</name>
</gene>
<dbReference type="AlphaFoldDB" id="C1E319"/>
<dbReference type="InParanoid" id="C1E319"/>
<dbReference type="KEGG" id="mis:MICPUN_72466"/>
<reference evidence="2 3" key="1">
    <citation type="journal article" date="2009" name="Science">
        <title>Green evolution and dynamic adaptations revealed by genomes of the marine picoeukaryotes Micromonas.</title>
        <authorList>
            <person name="Worden A.Z."/>
            <person name="Lee J.H."/>
            <person name="Mock T."/>
            <person name="Rouze P."/>
            <person name="Simmons M.P."/>
            <person name="Aerts A.L."/>
            <person name="Allen A.E."/>
            <person name="Cuvelier M.L."/>
            <person name="Derelle E."/>
            <person name="Everett M.V."/>
            <person name="Foulon E."/>
            <person name="Grimwood J."/>
            <person name="Gundlach H."/>
            <person name="Henrissat B."/>
            <person name="Napoli C."/>
            <person name="McDonald S.M."/>
            <person name="Parker M.S."/>
            <person name="Rombauts S."/>
            <person name="Salamov A."/>
            <person name="Von Dassow P."/>
            <person name="Badger J.H."/>
            <person name="Coutinho P.M."/>
            <person name="Demir E."/>
            <person name="Dubchak I."/>
            <person name="Gentemann C."/>
            <person name="Eikrem W."/>
            <person name="Gready J.E."/>
            <person name="John U."/>
            <person name="Lanier W."/>
            <person name="Lindquist E.A."/>
            <person name="Lucas S."/>
            <person name="Mayer K.F."/>
            <person name="Moreau H."/>
            <person name="Not F."/>
            <person name="Otillar R."/>
            <person name="Panaud O."/>
            <person name="Pangilinan J."/>
            <person name="Paulsen I."/>
            <person name="Piegu B."/>
            <person name="Poliakov A."/>
            <person name="Robbens S."/>
            <person name="Schmutz J."/>
            <person name="Toulza E."/>
            <person name="Wyss T."/>
            <person name="Zelensky A."/>
            <person name="Zhou K."/>
            <person name="Armbrust E.V."/>
            <person name="Bhattacharya D."/>
            <person name="Goodenough U.W."/>
            <person name="Van de Peer Y."/>
            <person name="Grigoriev I.V."/>
        </authorList>
    </citation>
    <scope>NUCLEOTIDE SEQUENCE [LARGE SCALE GENOMIC DNA]</scope>
    <source>
        <strain evidence="3">RCC299 / NOUM17</strain>
    </source>
</reference>
<feature type="non-terminal residue" evidence="2">
    <location>
        <position position="1"/>
    </location>
</feature>
<proteinExistence type="predicted"/>
<name>C1E319_MICCC</name>
<dbReference type="Proteomes" id="UP000002009">
    <property type="component" value="Chromosome 3"/>
</dbReference>
<dbReference type="OrthoDB" id="19329at2759"/>
<dbReference type="PANTHER" id="PTHR36768:SF1">
    <property type="entry name" value="ATP-DEPENDENT HELICASE_DEOXYRIBONUCLEASE SUBUNIT B"/>
    <property type="match status" value="1"/>
</dbReference>
<evidence type="ECO:0000256" key="1">
    <source>
        <dbReference type="SAM" id="SignalP"/>
    </source>
</evidence>
<feature type="chain" id="PRO_5002908973" evidence="1">
    <location>
        <begin position="20"/>
        <end position="173"/>
    </location>
</feature>
<evidence type="ECO:0000313" key="2">
    <source>
        <dbReference type="EMBL" id="ACO62440.1"/>
    </source>
</evidence>
<dbReference type="PANTHER" id="PTHR36768">
    <property type="entry name" value="ATP-DEPENDENT HELICASE/DEOXYRIBONUCLEASE SUBUNIT B"/>
    <property type="match status" value="1"/>
</dbReference>
<accession>C1E319</accession>